<keyword evidence="1" id="KW-1133">Transmembrane helix</keyword>
<dbReference type="RefSeq" id="WP_310145765.1">
    <property type="nucleotide sequence ID" value="NZ_JAVDTR010000023.1"/>
</dbReference>
<evidence type="ECO:0000259" key="2">
    <source>
        <dbReference type="Pfam" id="PF19701"/>
    </source>
</evidence>
<accession>A0AAP5H979</accession>
<dbReference type="Pfam" id="PF19701">
    <property type="entry name" value="DUF6199"/>
    <property type="match status" value="1"/>
</dbReference>
<evidence type="ECO:0000313" key="4">
    <source>
        <dbReference type="Proteomes" id="UP001254832"/>
    </source>
</evidence>
<feature type="transmembrane region" description="Helical" evidence="1">
    <location>
        <begin position="7"/>
        <end position="26"/>
    </location>
</feature>
<dbReference type="Proteomes" id="UP001254832">
    <property type="component" value="Unassembled WGS sequence"/>
</dbReference>
<keyword evidence="1" id="KW-0812">Transmembrane</keyword>
<reference evidence="3" key="1">
    <citation type="submission" date="2023-07" db="EMBL/GenBank/DDBJ databases">
        <title>Sorghum-associated microbial communities from plants grown in Nebraska, USA.</title>
        <authorList>
            <person name="Schachtman D."/>
        </authorList>
    </citation>
    <scope>NUCLEOTIDE SEQUENCE</scope>
    <source>
        <strain evidence="3">BE80</strain>
    </source>
</reference>
<comment type="caution">
    <text evidence="3">The sequence shown here is derived from an EMBL/GenBank/DDBJ whole genome shotgun (WGS) entry which is preliminary data.</text>
</comment>
<dbReference type="AlphaFoldDB" id="A0AAP5H979"/>
<gene>
    <name evidence="3" type="ORF">J2W91_005618</name>
</gene>
<dbReference type="EMBL" id="JAVDTR010000023">
    <property type="protein sequence ID" value="MDR6727093.1"/>
    <property type="molecule type" value="Genomic_DNA"/>
</dbReference>
<sequence length="182" mass="20199">MSVFIGVLALILGVLFAIWPYFGWYLRLGWRLKDAEPSDLSLSVDRILGVVLVIFGLVLIVSSCSTGSQSNHTWAEQFKDKLDAGQVKEIRIGLFNPTTLNEEETNTVVQMIQSAELRPFESGNAFGANNTGEITFIDGTNAELVIWGSSGGIELHPDAAQTQYEIMSEELQDWFTTNYSEE</sequence>
<keyword evidence="1" id="KW-0472">Membrane</keyword>
<feature type="domain" description="DUF6199" evidence="2">
    <location>
        <begin position="5"/>
        <end position="62"/>
    </location>
</feature>
<proteinExistence type="predicted"/>
<feature type="transmembrane region" description="Helical" evidence="1">
    <location>
        <begin position="46"/>
        <end position="64"/>
    </location>
</feature>
<name>A0AAP5H979_PAEAM</name>
<dbReference type="InterPro" id="IPR045679">
    <property type="entry name" value="DUF6199"/>
</dbReference>
<evidence type="ECO:0000313" key="3">
    <source>
        <dbReference type="EMBL" id="MDR6727093.1"/>
    </source>
</evidence>
<organism evidence="3 4">
    <name type="scientific">Paenibacillus amylolyticus</name>
    <dbReference type="NCBI Taxonomy" id="1451"/>
    <lineage>
        <taxon>Bacteria</taxon>
        <taxon>Bacillati</taxon>
        <taxon>Bacillota</taxon>
        <taxon>Bacilli</taxon>
        <taxon>Bacillales</taxon>
        <taxon>Paenibacillaceae</taxon>
        <taxon>Paenibacillus</taxon>
    </lineage>
</organism>
<evidence type="ECO:0000256" key="1">
    <source>
        <dbReference type="SAM" id="Phobius"/>
    </source>
</evidence>
<protein>
    <recommendedName>
        <fullName evidence="2">DUF6199 domain-containing protein</fullName>
    </recommendedName>
</protein>